<dbReference type="RefSeq" id="WP_229662620.1">
    <property type="nucleotide sequence ID" value="NZ_BMNI01000001.1"/>
</dbReference>
<evidence type="ECO:0000313" key="1">
    <source>
        <dbReference type="EMBL" id="GGO86655.1"/>
    </source>
</evidence>
<dbReference type="EMBL" id="BMNI01000001">
    <property type="protein sequence ID" value="GGO86655.1"/>
    <property type="molecule type" value="Genomic_DNA"/>
</dbReference>
<accession>A0ABQ2N6T1</accession>
<sequence>MDIHAAIASVSPKARNRILVLDVERLPGITQQRWWDRGDLKNRYIHHETVIREPRTTIVCAKWYDSPDVIRLAEWDKGGRGQFLKNVHRLVSNADIIVGHNVDGADVPWLMGDFYLPRIGHKHIPKLAPLPPFKTVDTLKVLRSQFKTGMPFKGLDAALQILGHSGKTDRYDPDAMERAVAGSVEDRDRLVDYCAGDVIGGQWIYDWARPHIKNHPALFVDGKDRLTTCNRCGHETKPIARRYVANVMTYTMHRCTSCGGHSRLSIEPERMSIVRGV</sequence>
<dbReference type="Proteomes" id="UP000655410">
    <property type="component" value="Unassembled WGS sequence"/>
</dbReference>
<gene>
    <name evidence="1" type="ORF">GCM10011584_09490</name>
</gene>
<dbReference type="InterPro" id="IPR012337">
    <property type="entry name" value="RNaseH-like_sf"/>
</dbReference>
<protein>
    <recommendedName>
        <fullName evidence="3">3'-5' exonuclease</fullName>
    </recommendedName>
</protein>
<name>A0ABQ2N6T1_9ACTN</name>
<proteinExistence type="predicted"/>
<comment type="caution">
    <text evidence="1">The sequence shown here is derived from an EMBL/GenBank/DDBJ whole genome shotgun (WGS) entry which is preliminary data.</text>
</comment>
<organism evidence="1 2">
    <name type="scientific">Nocardioides phosphati</name>
    <dbReference type="NCBI Taxonomy" id="1867775"/>
    <lineage>
        <taxon>Bacteria</taxon>
        <taxon>Bacillati</taxon>
        <taxon>Actinomycetota</taxon>
        <taxon>Actinomycetes</taxon>
        <taxon>Propionibacteriales</taxon>
        <taxon>Nocardioidaceae</taxon>
        <taxon>Nocardioides</taxon>
    </lineage>
</organism>
<reference evidence="2" key="1">
    <citation type="journal article" date="2019" name="Int. J. Syst. Evol. Microbiol.">
        <title>The Global Catalogue of Microorganisms (GCM) 10K type strain sequencing project: providing services to taxonomists for standard genome sequencing and annotation.</title>
        <authorList>
            <consortium name="The Broad Institute Genomics Platform"/>
            <consortium name="The Broad Institute Genome Sequencing Center for Infectious Disease"/>
            <person name="Wu L."/>
            <person name="Ma J."/>
        </authorList>
    </citation>
    <scope>NUCLEOTIDE SEQUENCE [LARGE SCALE GENOMIC DNA]</scope>
    <source>
        <strain evidence="2">CGMCC 4.7371</strain>
    </source>
</reference>
<dbReference type="InterPro" id="IPR036397">
    <property type="entry name" value="RNaseH_sf"/>
</dbReference>
<dbReference type="Gene3D" id="3.30.420.10">
    <property type="entry name" value="Ribonuclease H-like superfamily/Ribonuclease H"/>
    <property type="match status" value="1"/>
</dbReference>
<keyword evidence="2" id="KW-1185">Reference proteome</keyword>
<evidence type="ECO:0000313" key="2">
    <source>
        <dbReference type="Proteomes" id="UP000655410"/>
    </source>
</evidence>
<dbReference type="SUPFAM" id="SSF53098">
    <property type="entry name" value="Ribonuclease H-like"/>
    <property type="match status" value="1"/>
</dbReference>
<evidence type="ECO:0008006" key="3">
    <source>
        <dbReference type="Google" id="ProtNLM"/>
    </source>
</evidence>